<feature type="signal peptide" evidence="6">
    <location>
        <begin position="1"/>
        <end position="18"/>
    </location>
</feature>
<evidence type="ECO:0000313" key="8">
    <source>
        <dbReference type="Proteomes" id="UP000308199"/>
    </source>
</evidence>
<dbReference type="EMBL" id="SGPK01000612">
    <property type="protein sequence ID" value="THH00956.1"/>
    <property type="molecule type" value="Genomic_DNA"/>
</dbReference>
<dbReference type="SMART" id="SM00075">
    <property type="entry name" value="HYDRO"/>
    <property type="match status" value="1"/>
</dbReference>
<name>A0A4S4KQQ6_9AGAM</name>
<comment type="subcellular location">
    <subcellularLocation>
        <location evidence="1 6">Secreted</location>
        <location evidence="1 6">Cell wall</location>
    </subcellularLocation>
</comment>
<evidence type="ECO:0000256" key="1">
    <source>
        <dbReference type="ARBA" id="ARBA00004191"/>
    </source>
</evidence>
<reference evidence="7 8" key="1">
    <citation type="submission" date="2019-02" db="EMBL/GenBank/DDBJ databases">
        <title>Genome sequencing of the rare red list fungi Phellinidium pouzarii.</title>
        <authorList>
            <person name="Buettner E."/>
            <person name="Kellner H."/>
        </authorList>
    </citation>
    <scope>NUCLEOTIDE SEQUENCE [LARGE SCALE GENOMIC DNA]</scope>
    <source>
        <strain evidence="7 8">DSM 108285</strain>
    </source>
</reference>
<dbReference type="GO" id="GO:0005199">
    <property type="term" value="F:structural constituent of cell wall"/>
    <property type="evidence" value="ECO:0007669"/>
    <property type="project" value="InterPro"/>
</dbReference>
<dbReference type="AlphaFoldDB" id="A0A4S4KQQ6"/>
<gene>
    <name evidence="7" type="ORF">EW145_g7005</name>
</gene>
<dbReference type="InterPro" id="IPR001338">
    <property type="entry name" value="Class_I_Hydrophobin"/>
</dbReference>
<dbReference type="Pfam" id="PF01185">
    <property type="entry name" value="Hydrophobin"/>
    <property type="match status" value="1"/>
</dbReference>
<evidence type="ECO:0000256" key="3">
    <source>
        <dbReference type="ARBA" id="ARBA00022512"/>
    </source>
</evidence>
<evidence type="ECO:0000256" key="6">
    <source>
        <dbReference type="RuleBase" id="RU365009"/>
    </source>
</evidence>
<protein>
    <recommendedName>
        <fullName evidence="6">Hydrophobin</fullName>
    </recommendedName>
</protein>
<feature type="chain" id="PRO_5021043886" description="Hydrophobin" evidence="6">
    <location>
        <begin position="19"/>
        <end position="120"/>
    </location>
</feature>
<evidence type="ECO:0000313" key="7">
    <source>
        <dbReference type="EMBL" id="THH00956.1"/>
    </source>
</evidence>
<keyword evidence="4 6" id="KW-0964">Secreted</keyword>
<organism evidence="7 8">
    <name type="scientific">Phellinidium pouzarii</name>
    <dbReference type="NCBI Taxonomy" id="167371"/>
    <lineage>
        <taxon>Eukaryota</taxon>
        <taxon>Fungi</taxon>
        <taxon>Dikarya</taxon>
        <taxon>Basidiomycota</taxon>
        <taxon>Agaricomycotina</taxon>
        <taxon>Agaricomycetes</taxon>
        <taxon>Hymenochaetales</taxon>
        <taxon>Hymenochaetaceae</taxon>
        <taxon>Phellinidium</taxon>
    </lineage>
</organism>
<accession>A0A4S4KQQ6</accession>
<dbReference type="OrthoDB" id="4225815at2759"/>
<keyword evidence="8" id="KW-1185">Reference proteome</keyword>
<sequence>MKFTYLATALALPLLAVATPTTPLRRGGTTTVTVTATPTATTISQCNTGPAQCCQSTSSSEDPVTQLLLGLLGVVLEGITADIGITCSPILGNTCDQAPVCCENNNFNGLIAIGCSPITL</sequence>
<dbReference type="GO" id="GO:0009277">
    <property type="term" value="C:fungal-type cell wall"/>
    <property type="evidence" value="ECO:0007669"/>
    <property type="project" value="InterPro"/>
</dbReference>
<keyword evidence="5 6" id="KW-1015">Disulfide bond</keyword>
<comment type="similarity">
    <text evidence="2 6">Belongs to the fungal hydrophobin family.</text>
</comment>
<comment type="caution">
    <text evidence="7">The sequence shown here is derived from an EMBL/GenBank/DDBJ whole genome shotgun (WGS) entry which is preliminary data.</text>
</comment>
<dbReference type="Proteomes" id="UP000308199">
    <property type="component" value="Unassembled WGS sequence"/>
</dbReference>
<evidence type="ECO:0000256" key="2">
    <source>
        <dbReference type="ARBA" id="ARBA00010446"/>
    </source>
</evidence>
<evidence type="ECO:0000256" key="5">
    <source>
        <dbReference type="ARBA" id="ARBA00023157"/>
    </source>
</evidence>
<keyword evidence="6" id="KW-0732">Signal</keyword>
<evidence type="ECO:0000256" key="4">
    <source>
        <dbReference type="ARBA" id="ARBA00022525"/>
    </source>
</evidence>
<keyword evidence="3 6" id="KW-0134">Cell wall</keyword>
<dbReference type="CDD" id="cd23507">
    <property type="entry name" value="hydrophobin_I"/>
    <property type="match status" value="1"/>
</dbReference>
<proteinExistence type="inferred from homology"/>